<dbReference type="PROSITE" id="PS50878">
    <property type="entry name" value="RT_POL"/>
    <property type="match status" value="1"/>
</dbReference>
<accession>A0A392MVB8</accession>
<organism evidence="2 3">
    <name type="scientific">Trifolium medium</name>
    <dbReference type="NCBI Taxonomy" id="97028"/>
    <lineage>
        <taxon>Eukaryota</taxon>
        <taxon>Viridiplantae</taxon>
        <taxon>Streptophyta</taxon>
        <taxon>Embryophyta</taxon>
        <taxon>Tracheophyta</taxon>
        <taxon>Spermatophyta</taxon>
        <taxon>Magnoliopsida</taxon>
        <taxon>eudicotyledons</taxon>
        <taxon>Gunneridae</taxon>
        <taxon>Pentapetalae</taxon>
        <taxon>rosids</taxon>
        <taxon>fabids</taxon>
        <taxon>Fabales</taxon>
        <taxon>Fabaceae</taxon>
        <taxon>Papilionoideae</taxon>
        <taxon>50 kb inversion clade</taxon>
        <taxon>NPAAA clade</taxon>
        <taxon>Hologalegina</taxon>
        <taxon>IRL clade</taxon>
        <taxon>Trifolieae</taxon>
        <taxon>Trifolium</taxon>
    </lineage>
</organism>
<keyword evidence="2" id="KW-0695">RNA-directed DNA polymerase</keyword>
<dbReference type="SUPFAM" id="SSF56672">
    <property type="entry name" value="DNA/RNA polymerases"/>
    <property type="match status" value="1"/>
</dbReference>
<name>A0A392MVB8_9FABA</name>
<proteinExistence type="predicted"/>
<feature type="domain" description="Reverse transcriptase" evidence="1">
    <location>
        <begin position="179"/>
        <end position="384"/>
    </location>
</feature>
<sequence>MARLGGIQRRLQSCVNRGGLKRLEKKLQGDLNNILKKEELMWYQRSRAKWLKDGDRNTRYYHLKTVNRRRRNNVIMLKNESGQWVDDVVQLQNLATDFYKKLFADNQINRQWHNTSVTYPMLDTLMMNKLAAPICVEEVKKAVFSMHPWKAPGPDGFPARFYQKSWEIVGETVYKFVENVWQNPSAISDVNKTDICLIPKIDKPEYVTQFRPISLCNTNYKIVSKVIVERLKECVASLISPYQTGFVPGRNIHENIVVAKEMAHTMHSMKGRKGAFAIKVDLSKAYDKLSWEFIWKVLTEIQFPETLINVIMHSITSVTTNVKWNGTRSEFFRPWPGIRQGDPISPYLFVLCMDKLSHIILQAVEEGKWKGIRAGRQGPMISHL</sequence>
<dbReference type="PANTHER" id="PTHR31635">
    <property type="entry name" value="REVERSE TRANSCRIPTASE DOMAIN-CONTAINING PROTEIN-RELATED"/>
    <property type="match status" value="1"/>
</dbReference>
<evidence type="ECO:0000313" key="2">
    <source>
        <dbReference type="EMBL" id="MCH90244.1"/>
    </source>
</evidence>
<keyword evidence="2" id="KW-0548">Nucleotidyltransferase</keyword>
<dbReference type="InterPro" id="IPR000477">
    <property type="entry name" value="RT_dom"/>
</dbReference>
<dbReference type="CDD" id="cd01650">
    <property type="entry name" value="RT_nLTR_like"/>
    <property type="match status" value="1"/>
</dbReference>
<evidence type="ECO:0000313" key="3">
    <source>
        <dbReference type="Proteomes" id="UP000265520"/>
    </source>
</evidence>
<evidence type="ECO:0000259" key="1">
    <source>
        <dbReference type="PROSITE" id="PS50878"/>
    </source>
</evidence>
<keyword evidence="2" id="KW-0808">Transferase</keyword>
<dbReference type="Proteomes" id="UP000265520">
    <property type="component" value="Unassembled WGS sequence"/>
</dbReference>
<comment type="caution">
    <text evidence="2">The sequence shown here is derived from an EMBL/GenBank/DDBJ whole genome shotgun (WGS) entry which is preliminary data.</text>
</comment>
<gene>
    <name evidence="2" type="ORF">A2U01_0011157</name>
</gene>
<dbReference type="Pfam" id="PF00078">
    <property type="entry name" value="RVT_1"/>
    <property type="match status" value="1"/>
</dbReference>
<dbReference type="GO" id="GO:0003964">
    <property type="term" value="F:RNA-directed DNA polymerase activity"/>
    <property type="evidence" value="ECO:0007669"/>
    <property type="project" value="UniProtKB-KW"/>
</dbReference>
<feature type="non-terminal residue" evidence="2">
    <location>
        <position position="384"/>
    </location>
</feature>
<dbReference type="AlphaFoldDB" id="A0A392MVB8"/>
<dbReference type="PANTHER" id="PTHR31635:SF196">
    <property type="entry name" value="REVERSE TRANSCRIPTASE DOMAIN-CONTAINING PROTEIN-RELATED"/>
    <property type="match status" value="1"/>
</dbReference>
<dbReference type="EMBL" id="LXQA010017909">
    <property type="protein sequence ID" value="MCH90244.1"/>
    <property type="molecule type" value="Genomic_DNA"/>
</dbReference>
<dbReference type="InterPro" id="IPR043502">
    <property type="entry name" value="DNA/RNA_pol_sf"/>
</dbReference>
<protein>
    <submittedName>
        <fullName evidence="2">RNA-directed DNA polymerase (Reverse transcriptase)</fullName>
    </submittedName>
</protein>
<reference evidence="2 3" key="1">
    <citation type="journal article" date="2018" name="Front. Plant Sci.">
        <title>Red Clover (Trifolium pratense) and Zigzag Clover (T. medium) - A Picture of Genomic Similarities and Differences.</title>
        <authorList>
            <person name="Dluhosova J."/>
            <person name="Istvanek J."/>
            <person name="Nedelnik J."/>
            <person name="Repkova J."/>
        </authorList>
    </citation>
    <scope>NUCLEOTIDE SEQUENCE [LARGE SCALE GENOMIC DNA]</scope>
    <source>
        <strain evidence="3">cv. 10/8</strain>
        <tissue evidence="2">Leaf</tissue>
    </source>
</reference>
<keyword evidence="3" id="KW-1185">Reference proteome</keyword>